<dbReference type="InterPro" id="IPR013325">
    <property type="entry name" value="RNA_pol_sigma_r2"/>
</dbReference>
<evidence type="ECO:0000256" key="2">
    <source>
        <dbReference type="ARBA" id="ARBA00023015"/>
    </source>
</evidence>
<accession>A0A2W2BW83</accession>
<dbReference type="SUPFAM" id="SSF88946">
    <property type="entry name" value="Sigma2 domain of RNA polymerase sigma factors"/>
    <property type="match status" value="1"/>
</dbReference>
<dbReference type="Proteomes" id="UP000248764">
    <property type="component" value="Unassembled WGS sequence"/>
</dbReference>
<dbReference type="Pfam" id="PF04542">
    <property type="entry name" value="Sigma70_r2"/>
    <property type="match status" value="1"/>
</dbReference>
<proteinExistence type="inferred from homology"/>
<organism evidence="7 8">
    <name type="scientific">Jiangella anatolica</name>
    <dbReference type="NCBI Taxonomy" id="2670374"/>
    <lineage>
        <taxon>Bacteria</taxon>
        <taxon>Bacillati</taxon>
        <taxon>Actinomycetota</taxon>
        <taxon>Actinomycetes</taxon>
        <taxon>Jiangellales</taxon>
        <taxon>Jiangellaceae</taxon>
        <taxon>Jiangella</taxon>
    </lineage>
</organism>
<dbReference type="InterPro" id="IPR007627">
    <property type="entry name" value="RNA_pol_sigma70_r2"/>
</dbReference>
<dbReference type="GO" id="GO:0006352">
    <property type="term" value="P:DNA-templated transcription initiation"/>
    <property type="evidence" value="ECO:0007669"/>
    <property type="project" value="InterPro"/>
</dbReference>
<evidence type="ECO:0000256" key="4">
    <source>
        <dbReference type="ARBA" id="ARBA00023163"/>
    </source>
</evidence>
<keyword evidence="2" id="KW-0805">Transcription regulation</keyword>
<keyword evidence="4" id="KW-0804">Transcription</keyword>
<gene>
    <name evidence="7" type="ORF">C1I92_07405</name>
</gene>
<dbReference type="Gene3D" id="1.10.10.10">
    <property type="entry name" value="Winged helix-like DNA-binding domain superfamily/Winged helix DNA-binding domain"/>
    <property type="match status" value="1"/>
</dbReference>
<keyword evidence="3" id="KW-0731">Sigma factor</keyword>
<name>A0A2W2BW83_9ACTN</name>
<dbReference type="Pfam" id="PF08281">
    <property type="entry name" value="Sigma70_r4_2"/>
    <property type="match status" value="1"/>
</dbReference>
<dbReference type="AlphaFoldDB" id="A0A2W2BW83"/>
<dbReference type="EMBL" id="POTW01000013">
    <property type="protein sequence ID" value="PZF84684.1"/>
    <property type="molecule type" value="Genomic_DNA"/>
</dbReference>
<dbReference type="PANTHER" id="PTHR30173:SF36">
    <property type="entry name" value="ECF RNA POLYMERASE SIGMA FACTOR SIGJ"/>
    <property type="match status" value="1"/>
</dbReference>
<evidence type="ECO:0000313" key="8">
    <source>
        <dbReference type="Proteomes" id="UP000248764"/>
    </source>
</evidence>
<dbReference type="NCBIfam" id="TIGR02937">
    <property type="entry name" value="sigma70-ECF"/>
    <property type="match status" value="1"/>
</dbReference>
<dbReference type="InterPro" id="IPR052704">
    <property type="entry name" value="ECF_Sigma-70_Domain"/>
</dbReference>
<dbReference type="InterPro" id="IPR013249">
    <property type="entry name" value="RNA_pol_sigma70_r4_t2"/>
</dbReference>
<dbReference type="GO" id="GO:0003677">
    <property type="term" value="F:DNA binding"/>
    <property type="evidence" value="ECO:0007669"/>
    <property type="project" value="InterPro"/>
</dbReference>
<protein>
    <submittedName>
        <fullName evidence="7">RNA polymerase subunit sigma-24</fullName>
    </submittedName>
</protein>
<keyword evidence="8" id="KW-1185">Reference proteome</keyword>
<dbReference type="InterPro" id="IPR036388">
    <property type="entry name" value="WH-like_DNA-bd_sf"/>
</dbReference>
<evidence type="ECO:0000259" key="5">
    <source>
        <dbReference type="Pfam" id="PF04542"/>
    </source>
</evidence>
<feature type="domain" description="RNA polymerase sigma-70 region 2" evidence="5">
    <location>
        <begin position="43"/>
        <end position="106"/>
    </location>
</feature>
<dbReference type="PANTHER" id="PTHR30173">
    <property type="entry name" value="SIGMA 19 FACTOR"/>
    <property type="match status" value="1"/>
</dbReference>
<dbReference type="InterPro" id="IPR013324">
    <property type="entry name" value="RNA_pol_sigma_r3/r4-like"/>
</dbReference>
<dbReference type="Gene3D" id="1.10.1740.10">
    <property type="match status" value="1"/>
</dbReference>
<reference evidence="7 8" key="1">
    <citation type="submission" date="2018-01" db="EMBL/GenBank/DDBJ databases">
        <title>Draft genome sequence of Jiangella sp. GTF31.</title>
        <authorList>
            <person name="Sahin N."/>
            <person name="Ay H."/>
            <person name="Saygin H."/>
        </authorList>
    </citation>
    <scope>NUCLEOTIDE SEQUENCE [LARGE SCALE GENOMIC DNA]</scope>
    <source>
        <strain evidence="7 8">GTF31</strain>
    </source>
</reference>
<evidence type="ECO:0000256" key="1">
    <source>
        <dbReference type="ARBA" id="ARBA00010641"/>
    </source>
</evidence>
<dbReference type="SUPFAM" id="SSF88659">
    <property type="entry name" value="Sigma3 and sigma4 domains of RNA polymerase sigma factors"/>
    <property type="match status" value="1"/>
</dbReference>
<comment type="similarity">
    <text evidence="1">Belongs to the sigma-70 factor family. ECF subfamily.</text>
</comment>
<comment type="caution">
    <text evidence="7">The sequence shown here is derived from an EMBL/GenBank/DDBJ whole genome shotgun (WGS) entry which is preliminary data.</text>
</comment>
<evidence type="ECO:0000313" key="7">
    <source>
        <dbReference type="EMBL" id="PZF84684.1"/>
    </source>
</evidence>
<feature type="domain" description="RNA polymerase sigma factor 70 region 4 type 2" evidence="6">
    <location>
        <begin position="139"/>
        <end position="188"/>
    </location>
</feature>
<dbReference type="InterPro" id="IPR014284">
    <property type="entry name" value="RNA_pol_sigma-70_dom"/>
</dbReference>
<sequence>MSPCEREGDATGAAGAWIRRTVEAVMNTDLLDPPLDQATSIFATARPQLLAIANRILHDEGEAEDVVQDAWFRWRRTDRSAVNDPRAFLATTTVRLALNAAQCARRRHEAPATSRFAEPVDGGPGPEAQTVYRDAVEAAITLLMERLTPHERATYLLREGFGYPYRRIAEVLRLQVAHTRQLARRAQQRLASDRRVPVDAAARRRLLEAFLAAARTGDLAGLERLLARTEPHPWS</sequence>
<evidence type="ECO:0000256" key="3">
    <source>
        <dbReference type="ARBA" id="ARBA00023082"/>
    </source>
</evidence>
<dbReference type="GO" id="GO:0016987">
    <property type="term" value="F:sigma factor activity"/>
    <property type="evidence" value="ECO:0007669"/>
    <property type="project" value="UniProtKB-KW"/>
</dbReference>
<evidence type="ECO:0000259" key="6">
    <source>
        <dbReference type="Pfam" id="PF08281"/>
    </source>
</evidence>